<feature type="transmembrane region" description="Helical" evidence="6">
    <location>
        <begin position="130"/>
        <end position="148"/>
    </location>
</feature>
<proteinExistence type="predicted"/>
<keyword evidence="3 6" id="KW-0812">Transmembrane</keyword>
<feature type="transmembrane region" description="Helical" evidence="6">
    <location>
        <begin position="66"/>
        <end position="95"/>
    </location>
</feature>
<evidence type="ECO:0000313" key="8">
    <source>
        <dbReference type="Proteomes" id="UP000712157"/>
    </source>
</evidence>
<evidence type="ECO:0000256" key="4">
    <source>
        <dbReference type="ARBA" id="ARBA00022989"/>
    </source>
</evidence>
<dbReference type="PANTHER" id="PTHR32196">
    <property type="entry name" value="ABC TRANSPORTER PERMEASE PROTEIN YPHD-RELATED-RELATED"/>
    <property type="match status" value="1"/>
</dbReference>
<feature type="transmembrane region" description="Helical" evidence="6">
    <location>
        <begin position="101"/>
        <end position="123"/>
    </location>
</feature>
<organism evidence="7 8">
    <name type="scientific">Diplocloster agilis</name>
    <dbReference type="NCBI Taxonomy" id="2850323"/>
    <lineage>
        <taxon>Bacteria</taxon>
        <taxon>Bacillati</taxon>
        <taxon>Bacillota</taxon>
        <taxon>Clostridia</taxon>
        <taxon>Lachnospirales</taxon>
        <taxon>Lachnospiraceae</taxon>
        <taxon>Diplocloster</taxon>
    </lineage>
</organism>
<evidence type="ECO:0000256" key="6">
    <source>
        <dbReference type="SAM" id="Phobius"/>
    </source>
</evidence>
<keyword evidence="4 6" id="KW-1133">Transmembrane helix</keyword>
<feature type="transmembrane region" description="Helical" evidence="6">
    <location>
        <begin position="301"/>
        <end position="320"/>
    </location>
</feature>
<gene>
    <name evidence="7" type="ORF">KTH89_16745</name>
</gene>
<name>A0A949K7U6_9FIRM</name>
<protein>
    <submittedName>
        <fullName evidence="7">ABC transporter permease</fullName>
    </submittedName>
</protein>
<evidence type="ECO:0000313" key="7">
    <source>
        <dbReference type="EMBL" id="MBU9738193.1"/>
    </source>
</evidence>
<dbReference type="EMBL" id="JAHQCW010000030">
    <property type="protein sequence ID" value="MBU9738193.1"/>
    <property type="molecule type" value="Genomic_DNA"/>
</dbReference>
<evidence type="ECO:0000256" key="2">
    <source>
        <dbReference type="ARBA" id="ARBA00022475"/>
    </source>
</evidence>
<dbReference type="Proteomes" id="UP000712157">
    <property type="component" value="Unassembled WGS sequence"/>
</dbReference>
<keyword evidence="8" id="KW-1185">Reference proteome</keyword>
<comment type="subcellular location">
    <subcellularLocation>
        <location evidence="1">Cell membrane</location>
        <topology evidence="1">Multi-pass membrane protein</topology>
    </subcellularLocation>
</comment>
<sequence>MKKSTDAVIAQNKQNPVAGFLSQNIILAALVVMCLILTICTPRFLTVKNIMNILMQSTTMGMAAVGMTYVVITGGIDLSVGSVLALSAALGAAAMKNGAPVVIGVLIMLSVSTAFGFIQGILISRLKVPAFIVTLAGMSIGRGFTLVFTQGKTISGIPKSYQLIGNGYIAGVIPIAVLIMFLVYLVAFYVLKFTTFGRGIYALGGNREATELSGIHTKRIEMCVYGVSGFTAGLAAMILTARLGTAVSTAGDCLEMDAIGAAVIGGASLAGGRGTMKGTLVGVLILSVLNNGMNLLNVNTFYTGVVRGVVILIAVLLDTLKNRNELA</sequence>
<evidence type="ECO:0000256" key="5">
    <source>
        <dbReference type="ARBA" id="ARBA00023136"/>
    </source>
</evidence>
<keyword evidence="2" id="KW-1003">Cell membrane</keyword>
<feature type="transmembrane region" description="Helical" evidence="6">
    <location>
        <begin position="25"/>
        <end position="45"/>
    </location>
</feature>
<dbReference type="InterPro" id="IPR001851">
    <property type="entry name" value="ABC_transp_permease"/>
</dbReference>
<dbReference type="Pfam" id="PF02653">
    <property type="entry name" value="BPD_transp_2"/>
    <property type="match status" value="1"/>
</dbReference>
<evidence type="ECO:0000256" key="3">
    <source>
        <dbReference type="ARBA" id="ARBA00022692"/>
    </source>
</evidence>
<reference evidence="7" key="1">
    <citation type="submission" date="2021-06" db="EMBL/GenBank/DDBJ databases">
        <title>Description of novel taxa of the family Lachnospiraceae.</title>
        <authorList>
            <person name="Chaplin A.V."/>
            <person name="Sokolova S.R."/>
            <person name="Pikina A.P."/>
            <person name="Korzhanova M."/>
            <person name="Belova V."/>
            <person name="Korostin D."/>
            <person name="Efimov B.A."/>
        </authorList>
    </citation>
    <scope>NUCLEOTIDE SEQUENCE</scope>
    <source>
        <strain evidence="7">ASD5720</strain>
    </source>
</reference>
<accession>A0A949K7U6</accession>
<dbReference type="RefSeq" id="WP_158347934.1">
    <property type="nucleotide sequence ID" value="NZ_JAHQCW010000030.1"/>
</dbReference>
<feature type="transmembrane region" description="Helical" evidence="6">
    <location>
        <begin position="168"/>
        <end position="191"/>
    </location>
</feature>
<dbReference type="GO" id="GO:0005886">
    <property type="term" value="C:plasma membrane"/>
    <property type="evidence" value="ECO:0007669"/>
    <property type="project" value="UniProtKB-SubCell"/>
</dbReference>
<dbReference type="AlphaFoldDB" id="A0A949K7U6"/>
<keyword evidence="5 6" id="KW-0472">Membrane</keyword>
<comment type="caution">
    <text evidence="7">The sequence shown here is derived from an EMBL/GenBank/DDBJ whole genome shotgun (WGS) entry which is preliminary data.</text>
</comment>
<evidence type="ECO:0000256" key="1">
    <source>
        <dbReference type="ARBA" id="ARBA00004651"/>
    </source>
</evidence>
<dbReference type="CDD" id="cd06579">
    <property type="entry name" value="TM_PBP1_transp_AraH_like"/>
    <property type="match status" value="1"/>
</dbReference>
<dbReference type="GO" id="GO:0022857">
    <property type="term" value="F:transmembrane transporter activity"/>
    <property type="evidence" value="ECO:0007669"/>
    <property type="project" value="InterPro"/>
</dbReference>
<feature type="transmembrane region" description="Helical" evidence="6">
    <location>
        <begin position="222"/>
        <end position="241"/>
    </location>
</feature>